<evidence type="ECO:0000313" key="5">
    <source>
        <dbReference type="Proteomes" id="UP000234181"/>
    </source>
</evidence>
<dbReference type="EMBL" id="OCYT01000116">
    <property type="protein sequence ID" value="SON84798.1"/>
    <property type="molecule type" value="Genomic_DNA"/>
</dbReference>
<evidence type="ECO:0000256" key="1">
    <source>
        <dbReference type="SAM" id="MobiDB-lite"/>
    </source>
</evidence>
<dbReference type="Proteomes" id="UP000234166">
    <property type="component" value="Unassembled WGS sequence"/>
</dbReference>
<accession>A0AB38E2S4</accession>
<proteinExistence type="predicted"/>
<evidence type="ECO:0000313" key="2">
    <source>
        <dbReference type="EMBL" id="SON84798.1"/>
    </source>
</evidence>
<name>A0AB38E2S4_XANCH</name>
<gene>
    <name evidence="2" type="ORF">XAP6984_590015</name>
    <name evidence="3" type="ORF">XAP7430_550014</name>
</gene>
<comment type="caution">
    <text evidence="3">The sequence shown here is derived from an EMBL/GenBank/DDBJ whole genome shotgun (WGS) entry which is preliminary data.</text>
</comment>
<organism evidence="3 4">
    <name type="scientific">Xanthomonas campestris pv. phaseoli</name>
    <dbReference type="NCBI Taxonomy" id="317013"/>
    <lineage>
        <taxon>Bacteria</taxon>
        <taxon>Pseudomonadati</taxon>
        <taxon>Pseudomonadota</taxon>
        <taxon>Gammaproteobacteria</taxon>
        <taxon>Lysobacterales</taxon>
        <taxon>Lysobacteraceae</taxon>
        <taxon>Xanthomonas</taxon>
    </lineage>
</organism>
<feature type="region of interest" description="Disordered" evidence="1">
    <location>
        <begin position="1"/>
        <end position="33"/>
    </location>
</feature>
<evidence type="ECO:0000313" key="3">
    <source>
        <dbReference type="EMBL" id="SON91363.1"/>
    </source>
</evidence>
<keyword evidence="5" id="KW-1185">Reference proteome</keyword>
<dbReference type="Proteomes" id="UP000234181">
    <property type="component" value="Unassembled WGS sequence"/>
</dbReference>
<protein>
    <submittedName>
        <fullName evidence="3">Uncharacterized protein</fullName>
    </submittedName>
</protein>
<evidence type="ECO:0000313" key="4">
    <source>
        <dbReference type="Proteomes" id="UP000234166"/>
    </source>
</evidence>
<dbReference type="AlphaFoldDB" id="A0AB38E2S4"/>
<sequence>MHRHPATTCHLVPPQNDRSLLLPDTTQAPLPPGEGLGRGYGLYHLLPFRPRHAVPGAELVQAYIAM</sequence>
<dbReference type="EMBL" id="OCYS01000111">
    <property type="protein sequence ID" value="SON91363.1"/>
    <property type="molecule type" value="Genomic_DNA"/>
</dbReference>
<reference evidence="4 5" key="1">
    <citation type="submission" date="2017-10" db="EMBL/GenBank/DDBJ databases">
        <authorList>
            <person name="Regsiter A."/>
            <person name="William W."/>
        </authorList>
    </citation>
    <scope>NUCLEOTIDE SEQUENCE [LARGE SCALE GENOMIC DNA]</scope>
    <source>
        <strain evidence="2 5">CFBP6984</strain>
        <strain evidence="3 4">CFBP7430</strain>
    </source>
</reference>